<dbReference type="RefSeq" id="WP_186975207.1">
    <property type="nucleotide sequence ID" value="NZ_JACOOH010000002.1"/>
</dbReference>
<feature type="signal peptide" evidence="1">
    <location>
        <begin position="1"/>
        <end position="20"/>
    </location>
</feature>
<comment type="caution">
    <text evidence="2">The sequence shown here is derived from an EMBL/GenBank/DDBJ whole genome shotgun (WGS) entry which is preliminary data.</text>
</comment>
<proteinExistence type="predicted"/>
<name>A0ABR7CY23_9BACT</name>
<dbReference type="Proteomes" id="UP000646484">
    <property type="component" value="Unassembled WGS sequence"/>
</dbReference>
<feature type="chain" id="PRO_5047209390" description="Penicillin-binding protein activator LpoB" evidence="1">
    <location>
        <begin position="21"/>
        <end position="303"/>
    </location>
</feature>
<dbReference type="Pfam" id="PF13036">
    <property type="entry name" value="LpoB"/>
    <property type="match status" value="1"/>
</dbReference>
<dbReference type="Gene3D" id="3.40.50.10610">
    <property type="entry name" value="ABC-type transport auxiliary lipoprotein component"/>
    <property type="match status" value="1"/>
</dbReference>
<evidence type="ECO:0000256" key="1">
    <source>
        <dbReference type="SAM" id="SignalP"/>
    </source>
</evidence>
<organism evidence="2 3">
    <name type="scientific">Butyricimonas hominis</name>
    <dbReference type="NCBI Taxonomy" id="2763032"/>
    <lineage>
        <taxon>Bacteria</taxon>
        <taxon>Pseudomonadati</taxon>
        <taxon>Bacteroidota</taxon>
        <taxon>Bacteroidia</taxon>
        <taxon>Bacteroidales</taxon>
        <taxon>Odoribacteraceae</taxon>
        <taxon>Butyricimonas</taxon>
    </lineage>
</organism>
<dbReference type="InterPro" id="IPR014094">
    <property type="entry name" value="LpoB"/>
</dbReference>
<protein>
    <recommendedName>
        <fullName evidence="4">Penicillin-binding protein activator LpoB</fullName>
    </recommendedName>
</protein>
<evidence type="ECO:0000313" key="3">
    <source>
        <dbReference type="Proteomes" id="UP000646484"/>
    </source>
</evidence>
<keyword evidence="3" id="KW-1185">Reference proteome</keyword>
<evidence type="ECO:0000313" key="2">
    <source>
        <dbReference type="EMBL" id="MBC5620427.1"/>
    </source>
</evidence>
<evidence type="ECO:0008006" key="4">
    <source>
        <dbReference type="Google" id="ProtNLM"/>
    </source>
</evidence>
<sequence length="303" mass="33151">MLKIVLSVALFCVVAIAVQAQEVKKPRLYVEYFTEANGVSKADGDKVRQAVIDALSKTKRFELVDRDVESSLKKEEERRSDEKAMGDEKARTQTMSAAAHDYILSGNVLGCSVKSEQKDGKTMYTCVLNYSVTLTEVTTSTTVATKAFDHSPSGIGGTVGKLLDMSDSKEKAIASAVNMISSDIQDFLIKEFPLEGTVIPLDYEVKKDKLVKCYIDLGAEHGVKKGDYFSVLSPSVRAGRTTYSEVGRLRVEEVVDGTMSQCKVVQGDKRVFAAMESFQALDEAAQKKQALKIKSTVAPLLSF</sequence>
<gene>
    <name evidence="2" type="ORF">H8S64_04890</name>
</gene>
<reference evidence="2 3" key="1">
    <citation type="submission" date="2020-08" db="EMBL/GenBank/DDBJ databases">
        <title>Genome public.</title>
        <authorList>
            <person name="Liu C."/>
            <person name="Sun Q."/>
        </authorList>
    </citation>
    <scope>NUCLEOTIDE SEQUENCE [LARGE SCALE GENOMIC DNA]</scope>
    <source>
        <strain evidence="2 3">NSJ-56</strain>
    </source>
</reference>
<keyword evidence="1" id="KW-0732">Signal</keyword>
<accession>A0ABR7CY23</accession>
<dbReference type="EMBL" id="JACOOH010000002">
    <property type="protein sequence ID" value="MBC5620427.1"/>
    <property type="molecule type" value="Genomic_DNA"/>
</dbReference>